<protein>
    <submittedName>
        <fullName evidence="3">Uncharacterized protein</fullName>
    </submittedName>
</protein>
<evidence type="ECO:0000256" key="1">
    <source>
        <dbReference type="SAM" id="MobiDB-lite"/>
    </source>
</evidence>
<feature type="region of interest" description="Disordered" evidence="1">
    <location>
        <begin position="117"/>
        <end position="150"/>
    </location>
</feature>
<keyword evidence="2" id="KW-0812">Transmembrane</keyword>
<evidence type="ECO:0000256" key="2">
    <source>
        <dbReference type="SAM" id="Phobius"/>
    </source>
</evidence>
<keyword evidence="2" id="KW-1133">Transmembrane helix</keyword>
<dbReference type="Proteomes" id="UP000324738">
    <property type="component" value="Unassembled WGS sequence"/>
</dbReference>
<feature type="transmembrane region" description="Helical" evidence="2">
    <location>
        <begin position="26"/>
        <end position="49"/>
    </location>
</feature>
<sequence length="150" mass="16194">MASVVLHSAAPEHIPGFITPAGETDVLLVGSIIFLIVLLMVLGSTYFWLHSIPERIAHGTGKTQFQLVGVLALLALFTHNNLFWVLALLIAVIPIPDFWTPLSSMASSLSRMVPMRRRPGEQAVEGPPTEHGIVADVSPAEVEKTEGHPS</sequence>
<organism evidence="3 4">
    <name type="scientific">Aureimonas fodinaquatilis</name>
    <dbReference type="NCBI Taxonomy" id="2565783"/>
    <lineage>
        <taxon>Bacteria</taxon>
        <taxon>Pseudomonadati</taxon>
        <taxon>Pseudomonadota</taxon>
        <taxon>Alphaproteobacteria</taxon>
        <taxon>Hyphomicrobiales</taxon>
        <taxon>Aurantimonadaceae</taxon>
        <taxon>Aureimonas</taxon>
    </lineage>
</organism>
<reference evidence="3 4" key="1">
    <citation type="submission" date="2019-08" db="EMBL/GenBank/DDBJ databases">
        <title>Aureimonas fodiniaquatilis sp. nov., isolated from a coal mine wastewater.</title>
        <authorList>
            <person name="Kim W."/>
        </authorList>
    </citation>
    <scope>NUCLEOTIDE SEQUENCE [LARGE SCALE GENOMIC DNA]</scope>
    <source>
        <strain evidence="3 4">CAU 1482</strain>
    </source>
</reference>
<gene>
    <name evidence="3" type="ORF">FPY71_12215</name>
</gene>
<dbReference type="AlphaFoldDB" id="A0A5B0E0A2"/>
<dbReference type="OrthoDB" id="6228405at2"/>
<dbReference type="RefSeq" id="WP_149300503.1">
    <property type="nucleotide sequence ID" value="NZ_VTWH01000002.1"/>
</dbReference>
<keyword evidence="4" id="KW-1185">Reference proteome</keyword>
<feature type="transmembrane region" description="Helical" evidence="2">
    <location>
        <begin position="70"/>
        <end position="95"/>
    </location>
</feature>
<dbReference type="EMBL" id="VTWH01000002">
    <property type="protein sequence ID" value="KAA0971190.1"/>
    <property type="molecule type" value="Genomic_DNA"/>
</dbReference>
<keyword evidence="2" id="KW-0472">Membrane</keyword>
<proteinExistence type="predicted"/>
<comment type="caution">
    <text evidence="3">The sequence shown here is derived from an EMBL/GenBank/DDBJ whole genome shotgun (WGS) entry which is preliminary data.</text>
</comment>
<evidence type="ECO:0000313" key="3">
    <source>
        <dbReference type="EMBL" id="KAA0971190.1"/>
    </source>
</evidence>
<name>A0A5B0E0A2_9HYPH</name>
<accession>A0A5B0E0A2</accession>
<feature type="compositionally biased region" description="Basic and acidic residues" evidence="1">
    <location>
        <begin position="141"/>
        <end position="150"/>
    </location>
</feature>
<evidence type="ECO:0000313" key="4">
    <source>
        <dbReference type="Proteomes" id="UP000324738"/>
    </source>
</evidence>